<keyword evidence="1" id="KW-0503">Monooxygenase</keyword>
<proteinExistence type="predicted"/>
<dbReference type="GO" id="GO:0004497">
    <property type="term" value="F:monooxygenase activity"/>
    <property type="evidence" value="ECO:0007669"/>
    <property type="project" value="UniProtKB-KW"/>
</dbReference>
<sequence>MRYVVIFKAIINEFDQEYNEMATKLRDRALLKFNCQKFESFCVDKNEIALSYWNNLEDIKAWHYDTEHQIAQQLGKEK</sequence>
<name>A0A0N9W0T2_9GAMM</name>
<dbReference type="RefSeq" id="WP_054581024.1">
    <property type="nucleotide sequence ID" value="NZ_CP012808.1"/>
</dbReference>
<accession>A0A0N9W0T2</accession>
<dbReference type="InterPro" id="IPR011008">
    <property type="entry name" value="Dimeric_a/b-barrel"/>
</dbReference>
<dbReference type="AlphaFoldDB" id="A0A0N9W0T2"/>
<evidence type="ECO:0000313" key="1">
    <source>
        <dbReference type="EMBL" id="ALH95130.1"/>
    </source>
</evidence>
<dbReference type="Gene3D" id="3.30.70.100">
    <property type="match status" value="1"/>
</dbReference>
<dbReference type="KEGG" id="aei:AOY20_06020"/>
<keyword evidence="2" id="KW-1185">Reference proteome</keyword>
<dbReference type="OrthoDB" id="9797060at2"/>
<gene>
    <name evidence="1" type="ORF">AOY20_06020</name>
</gene>
<dbReference type="EMBL" id="CP012808">
    <property type="protein sequence ID" value="ALH95130.1"/>
    <property type="molecule type" value="Genomic_DNA"/>
</dbReference>
<dbReference type="SUPFAM" id="SSF54909">
    <property type="entry name" value="Dimeric alpha+beta barrel"/>
    <property type="match status" value="1"/>
</dbReference>
<dbReference type="Proteomes" id="UP000064939">
    <property type="component" value="Chromosome"/>
</dbReference>
<organism evidence="1 2">
    <name type="scientific">Acinetobacter equi</name>
    <dbReference type="NCBI Taxonomy" id="1324350"/>
    <lineage>
        <taxon>Bacteria</taxon>
        <taxon>Pseudomonadati</taxon>
        <taxon>Pseudomonadota</taxon>
        <taxon>Gammaproteobacteria</taxon>
        <taxon>Moraxellales</taxon>
        <taxon>Moraxellaceae</taxon>
        <taxon>Acinetobacter</taxon>
    </lineage>
</organism>
<reference evidence="1 2" key="1">
    <citation type="journal article" date="2015" name="Int. J. Syst. Evol. Microbiol.">
        <title>Acinetobacter equi sp. nov. isolated from horse faeces.</title>
        <authorList>
            <person name="Poppel M.T."/>
            <person name="Skiebe E."/>
            <person name="Laue M."/>
            <person name="Bergmann H."/>
            <person name="Ebersberger I."/>
            <person name="Garn T."/>
            <person name="Fruth A."/>
            <person name="Baumgardt S."/>
            <person name="Busse H.J."/>
            <person name="Wilharm G."/>
        </authorList>
    </citation>
    <scope>NUCLEOTIDE SEQUENCE [LARGE SCALE GENOMIC DNA]</scope>
    <source>
        <strain evidence="1 2">114</strain>
    </source>
</reference>
<dbReference type="STRING" id="1324350.AOY20_06020"/>
<keyword evidence="1" id="KW-0560">Oxidoreductase</keyword>
<evidence type="ECO:0000313" key="2">
    <source>
        <dbReference type="Proteomes" id="UP000064939"/>
    </source>
</evidence>
<protein>
    <submittedName>
        <fullName evidence="1">Antibiotic biosynthesis monooxygenase</fullName>
    </submittedName>
</protein>